<sequence>MESSKHIRIDSLARGVTVELTRKMVNIFQEEESKEDGKHLLLECSIWKHEREILNLDWKVPLKTLLLYPSFQNSSRIVLHKLLTLEFQSG</sequence>
<evidence type="ECO:0000313" key="1">
    <source>
        <dbReference type="EMBL" id="GBN81256.1"/>
    </source>
</evidence>
<dbReference type="AlphaFoldDB" id="A0A4Y2S0Y9"/>
<comment type="caution">
    <text evidence="1">The sequence shown here is derived from an EMBL/GenBank/DDBJ whole genome shotgun (WGS) entry which is preliminary data.</text>
</comment>
<accession>A0A4Y2S0Y9</accession>
<keyword evidence="2" id="KW-1185">Reference proteome</keyword>
<organism evidence="1 2">
    <name type="scientific">Araneus ventricosus</name>
    <name type="common">Orbweaver spider</name>
    <name type="synonym">Epeira ventricosa</name>
    <dbReference type="NCBI Taxonomy" id="182803"/>
    <lineage>
        <taxon>Eukaryota</taxon>
        <taxon>Metazoa</taxon>
        <taxon>Ecdysozoa</taxon>
        <taxon>Arthropoda</taxon>
        <taxon>Chelicerata</taxon>
        <taxon>Arachnida</taxon>
        <taxon>Araneae</taxon>
        <taxon>Araneomorphae</taxon>
        <taxon>Entelegynae</taxon>
        <taxon>Araneoidea</taxon>
        <taxon>Araneidae</taxon>
        <taxon>Araneus</taxon>
    </lineage>
</organism>
<protein>
    <submittedName>
        <fullName evidence="1">Uncharacterized protein</fullName>
    </submittedName>
</protein>
<reference evidence="1 2" key="1">
    <citation type="journal article" date="2019" name="Sci. Rep.">
        <title>Orb-weaving spider Araneus ventricosus genome elucidates the spidroin gene catalogue.</title>
        <authorList>
            <person name="Kono N."/>
            <person name="Nakamura H."/>
            <person name="Ohtoshi R."/>
            <person name="Moran D.A.P."/>
            <person name="Shinohara A."/>
            <person name="Yoshida Y."/>
            <person name="Fujiwara M."/>
            <person name="Mori M."/>
            <person name="Tomita M."/>
            <person name="Arakawa K."/>
        </authorList>
    </citation>
    <scope>NUCLEOTIDE SEQUENCE [LARGE SCALE GENOMIC DNA]</scope>
</reference>
<evidence type="ECO:0000313" key="2">
    <source>
        <dbReference type="Proteomes" id="UP000499080"/>
    </source>
</evidence>
<gene>
    <name evidence="1" type="ORF">AVEN_78781_1</name>
</gene>
<dbReference type="Proteomes" id="UP000499080">
    <property type="component" value="Unassembled WGS sequence"/>
</dbReference>
<name>A0A4Y2S0Y9_ARAVE</name>
<proteinExistence type="predicted"/>
<dbReference type="EMBL" id="BGPR01019198">
    <property type="protein sequence ID" value="GBN81256.1"/>
    <property type="molecule type" value="Genomic_DNA"/>
</dbReference>